<dbReference type="InterPro" id="IPR052155">
    <property type="entry name" value="Biofilm_reg_signaling"/>
</dbReference>
<dbReference type="InterPro" id="IPR000700">
    <property type="entry name" value="PAS-assoc_C"/>
</dbReference>
<dbReference type="CDD" id="cd01949">
    <property type="entry name" value="GGDEF"/>
    <property type="match status" value="1"/>
</dbReference>
<proteinExistence type="predicted"/>
<dbReference type="InterPro" id="IPR035965">
    <property type="entry name" value="PAS-like_dom_sf"/>
</dbReference>
<dbReference type="PROSITE" id="PS50887">
    <property type="entry name" value="GGDEF"/>
    <property type="match status" value="1"/>
</dbReference>
<evidence type="ECO:0000256" key="1">
    <source>
        <dbReference type="SAM" id="MobiDB-lite"/>
    </source>
</evidence>
<dbReference type="InterPro" id="IPR013655">
    <property type="entry name" value="PAS_fold_3"/>
</dbReference>
<evidence type="ECO:0000259" key="2">
    <source>
        <dbReference type="PROSITE" id="PS50113"/>
    </source>
</evidence>
<dbReference type="PANTHER" id="PTHR44757:SF2">
    <property type="entry name" value="BIOFILM ARCHITECTURE MAINTENANCE PROTEIN MBAA"/>
    <property type="match status" value="1"/>
</dbReference>
<evidence type="ECO:0008006" key="6">
    <source>
        <dbReference type="Google" id="ProtNLM"/>
    </source>
</evidence>
<dbReference type="EMBL" id="BAABFO010000021">
    <property type="protein sequence ID" value="GAA4339165.1"/>
    <property type="molecule type" value="Genomic_DNA"/>
</dbReference>
<dbReference type="NCBIfam" id="TIGR00254">
    <property type="entry name" value="GGDEF"/>
    <property type="match status" value="1"/>
</dbReference>
<dbReference type="SMART" id="SM00267">
    <property type="entry name" value="GGDEF"/>
    <property type="match status" value="1"/>
</dbReference>
<dbReference type="Gene3D" id="3.30.450.20">
    <property type="entry name" value="PAS domain"/>
    <property type="match status" value="1"/>
</dbReference>
<dbReference type="RefSeq" id="WP_345251369.1">
    <property type="nucleotide sequence ID" value="NZ_BAABFO010000021.1"/>
</dbReference>
<dbReference type="Pfam" id="PF00990">
    <property type="entry name" value="GGDEF"/>
    <property type="match status" value="1"/>
</dbReference>
<dbReference type="CDD" id="cd00130">
    <property type="entry name" value="PAS"/>
    <property type="match status" value="1"/>
</dbReference>
<organism evidence="4 5">
    <name type="scientific">Pigmentiphaga soli</name>
    <dbReference type="NCBI Taxonomy" id="1007095"/>
    <lineage>
        <taxon>Bacteria</taxon>
        <taxon>Pseudomonadati</taxon>
        <taxon>Pseudomonadota</taxon>
        <taxon>Betaproteobacteria</taxon>
        <taxon>Burkholderiales</taxon>
        <taxon>Alcaligenaceae</taxon>
        <taxon>Pigmentiphaga</taxon>
    </lineage>
</organism>
<feature type="domain" description="GGDEF" evidence="3">
    <location>
        <begin position="302"/>
        <end position="434"/>
    </location>
</feature>
<comment type="caution">
    <text evidence="4">The sequence shown here is derived from an EMBL/GenBank/DDBJ whole genome shotgun (WGS) entry which is preliminary data.</text>
</comment>
<reference evidence="5" key="1">
    <citation type="journal article" date="2019" name="Int. J. Syst. Evol. Microbiol.">
        <title>The Global Catalogue of Microorganisms (GCM) 10K type strain sequencing project: providing services to taxonomists for standard genome sequencing and annotation.</title>
        <authorList>
            <consortium name="The Broad Institute Genomics Platform"/>
            <consortium name="The Broad Institute Genome Sequencing Center for Infectious Disease"/>
            <person name="Wu L."/>
            <person name="Ma J."/>
        </authorList>
    </citation>
    <scope>NUCLEOTIDE SEQUENCE [LARGE SCALE GENOMIC DNA]</scope>
    <source>
        <strain evidence="5">JCM 17666</strain>
    </source>
</reference>
<dbReference type="Gene3D" id="3.30.70.270">
    <property type="match status" value="1"/>
</dbReference>
<dbReference type="SUPFAM" id="SSF55781">
    <property type="entry name" value="GAF domain-like"/>
    <property type="match status" value="1"/>
</dbReference>
<dbReference type="InterPro" id="IPR029787">
    <property type="entry name" value="Nucleotide_cyclase"/>
</dbReference>
<dbReference type="PANTHER" id="PTHR44757">
    <property type="entry name" value="DIGUANYLATE CYCLASE DGCP"/>
    <property type="match status" value="1"/>
</dbReference>
<dbReference type="Pfam" id="PF08447">
    <property type="entry name" value="PAS_3"/>
    <property type="match status" value="1"/>
</dbReference>
<dbReference type="SMART" id="SM00086">
    <property type="entry name" value="PAC"/>
    <property type="match status" value="1"/>
</dbReference>
<feature type="region of interest" description="Disordered" evidence="1">
    <location>
        <begin position="1"/>
        <end position="22"/>
    </location>
</feature>
<sequence length="434" mass="46620">MSESVMDDPRTGPAVATGGRAPAPADRALDSLLLLARQHFGVAAAAIDRADTGARRISARPGFRLPADGAPQPSFCLRLPLAADDGRPLGTLLLLDDSPPPWGDAQAAALREFGVQAASHIAAGQALAEAAEREAALRADGSRMALAIADSGTGIWDRDVAADEIHYSAGWKAILGYAEWELGTKMADAYVRVHPDDLAYVTATMQAHFDGQTPVYEVEHRLRCKDGSYKWVSSRGKVVARDAEGRALRMIGTTTDITERKRIEAELQHSATTDFLTQLPNRRHFIAQVDAELARIRREGEGASAVLMCDLDHFKTINDGWGHATGDLALRHFAGILRGLLDSGATAGRMGGEEFGVLLKRVDLETATAFARRLLLGTADTPLRHGGQRIPITVSIGVALMQAADTDADAVLSRGDQALYRAKQNGRNRVEQQL</sequence>
<evidence type="ECO:0000313" key="5">
    <source>
        <dbReference type="Proteomes" id="UP001501671"/>
    </source>
</evidence>
<protein>
    <recommendedName>
        <fullName evidence="6">Diguanylate cyclase</fullName>
    </recommendedName>
</protein>
<dbReference type="InterPro" id="IPR000160">
    <property type="entry name" value="GGDEF_dom"/>
</dbReference>
<dbReference type="SUPFAM" id="SSF55073">
    <property type="entry name" value="Nucleotide cyclase"/>
    <property type="match status" value="1"/>
</dbReference>
<dbReference type="Proteomes" id="UP001501671">
    <property type="component" value="Unassembled WGS sequence"/>
</dbReference>
<dbReference type="NCBIfam" id="TIGR00229">
    <property type="entry name" value="sensory_box"/>
    <property type="match status" value="1"/>
</dbReference>
<dbReference type="PROSITE" id="PS50113">
    <property type="entry name" value="PAC"/>
    <property type="match status" value="1"/>
</dbReference>
<dbReference type="InterPro" id="IPR001610">
    <property type="entry name" value="PAC"/>
</dbReference>
<gene>
    <name evidence="4" type="ORF">GCM10023144_37080</name>
</gene>
<name>A0ABP8HGS2_9BURK</name>
<accession>A0ABP8HGS2</accession>
<dbReference type="SUPFAM" id="SSF55785">
    <property type="entry name" value="PYP-like sensor domain (PAS domain)"/>
    <property type="match status" value="1"/>
</dbReference>
<dbReference type="InterPro" id="IPR043128">
    <property type="entry name" value="Rev_trsase/Diguanyl_cyclase"/>
</dbReference>
<dbReference type="InterPro" id="IPR000014">
    <property type="entry name" value="PAS"/>
</dbReference>
<keyword evidence="5" id="KW-1185">Reference proteome</keyword>
<evidence type="ECO:0000313" key="4">
    <source>
        <dbReference type="EMBL" id="GAA4339165.1"/>
    </source>
</evidence>
<feature type="domain" description="PAC" evidence="2">
    <location>
        <begin position="216"/>
        <end position="269"/>
    </location>
</feature>
<evidence type="ECO:0000259" key="3">
    <source>
        <dbReference type="PROSITE" id="PS50887"/>
    </source>
</evidence>